<proteinExistence type="inferred from homology"/>
<dbReference type="RefSeq" id="WP_135347019.1">
    <property type="nucleotide sequence ID" value="NZ_SRJD01000001.1"/>
</dbReference>
<evidence type="ECO:0000313" key="6">
    <source>
        <dbReference type="Proteomes" id="UP000298347"/>
    </source>
</evidence>
<dbReference type="PANTHER" id="PTHR43392">
    <property type="entry name" value="AAA-TYPE ATPASE FAMILY PROTEIN / ANKYRIN REPEAT FAMILY PROTEIN"/>
    <property type="match status" value="1"/>
</dbReference>
<evidence type="ECO:0000259" key="4">
    <source>
        <dbReference type="SMART" id="SM00382"/>
    </source>
</evidence>
<protein>
    <submittedName>
        <fullName evidence="5">AAA family ATPase</fullName>
    </submittedName>
</protein>
<dbReference type="InterPro" id="IPR050773">
    <property type="entry name" value="CbxX/CfxQ_RuBisCO_ESX"/>
</dbReference>
<dbReference type="SMART" id="SM00382">
    <property type="entry name" value="AAA"/>
    <property type="match status" value="1"/>
</dbReference>
<evidence type="ECO:0000256" key="2">
    <source>
        <dbReference type="ARBA" id="ARBA00022741"/>
    </source>
</evidence>
<organism evidence="5 6">
    <name type="scientific">Sporolactobacillus shoreae</name>
    <dbReference type="NCBI Taxonomy" id="1465501"/>
    <lineage>
        <taxon>Bacteria</taxon>
        <taxon>Bacillati</taxon>
        <taxon>Bacillota</taxon>
        <taxon>Bacilli</taxon>
        <taxon>Bacillales</taxon>
        <taxon>Sporolactobacillaceae</taxon>
        <taxon>Sporolactobacillus</taxon>
    </lineage>
</organism>
<evidence type="ECO:0000256" key="1">
    <source>
        <dbReference type="ARBA" id="ARBA00010378"/>
    </source>
</evidence>
<evidence type="ECO:0000256" key="3">
    <source>
        <dbReference type="ARBA" id="ARBA00022840"/>
    </source>
</evidence>
<evidence type="ECO:0000313" key="5">
    <source>
        <dbReference type="EMBL" id="TGB00374.1"/>
    </source>
</evidence>
<dbReference type="Pfam" id="PF17866">
    <property type="entry name" value="AAA_lid_6"/>
    <property type="match status" value="1"/>
</dbReference>
<dbReference type="Gene3D" id="3.40.50.300">
    <property type="entry name" value="P-loop containing nucleotide triphosphate hydrolases"/>
    <property type="match status" value="1"/>
</dbReference>
<dbReference type="FunFam" id="3.40.50.300:FF:000216">
    <property type="entry name" value="Type VII secretion ATPase EccA"/>
    <property type="match status" value="1"/>
</dbReference>
<keyword evidence="6" id="KW-1185">Reference proteome</keyword>
<comment type="caution">
    <text evidence="5">The sequence shown here is derived from an EMBL/GenBank/DDBJ whole genome shotgun (WGS) entry which is preliminary data.</text>
</comment>
<dbReference type="OrthoDB" id="9806903at2"/>
<dbReference type="GO" id="GO:0005524">
    <property type="term" value="F:ATP binding"/>
    <property type="evidence" value="ECO:0007669"/>
    <property type="project" value="UniProtKB-KW"/>
</dbReference>
<accession>A0A4Z0GSK1</accession>
<dbReference type="AlphaFoldDB" id="A0A4Z0GSK1"/>
<dbReference type="Pfam" id="PF00004">
    <property type="entry name" value="AAA"/>
    <property type="match status" value="1"/>
</dbReference>
<comment type="similarity">
    <text evidence="1">Belongs to the CbxX/CfxQ family.</text>
</comment>
<name>A0A4Z0GSK1_9BACL</name>
<dbReference type="Gene3D" id="1.10.8.60">
    <property type="match status" value="1"/>
</dbReference>
<sequence>MREAYTYTQNSQINVVFNRKEENRVAAPFPMDEKVSHAPLEKLESSLDQMVGMSDVKKMIKELYAWLYVYRKREEAQLKVGKQSFHMLFKGNPGTGKTTVARLLSDLFREMEILPKGQLVEAERADLVGEYIGQTAQKTRDLVKKSLGGVLFIDEAYALARGGEKDFGKEAIDTLVKQMEDHNTEFILILAGYSDEMDDFLEMNPGLPSRFPMIFTFPDFSGDELLQISAQMIEDREYRMTAEARKRLSRHLNQKILEHDAHFSNGRYVRNLIEKTIRRQAVRLVREVRFDRESLLTIRACDLATDDDRFLLNGEDTLNDV</sequence>
<dbReference type="InterPro" id="IPR027417">
    <property type="entry name" value="P-loop_NTPase"/>
</dbReference>
<dbReference type="PANTHER" id="PTHR43392:SF2">
    <property type="entry name" value="AAA-TYPE ATPASE FAMILY PROTEIN _ ANKYRIN REPEAT FAMILY PROTEIN"/>
    <property type="match status" value="1"/>
</dbReference>
<dbReference type="EMBL" id="SRJD01000001">
    <property type="protein sequence ID" value="TGB00374.1"/>
    <property type="molecule type" value="Genomic_DNA"/>
</dbReference>
<dbReference type="SUPFAM" id="SSF52540">
    <property type="entry name" value="P-loop containing nucleoside triphosphate hydrolases"/>
    <property type="match status" value="1"/>
</dbReference>
<dbReference type="InterPro" id="IPR003959">
    <property type="entry name" value="ATPase_AAA_core"/>
</dbReference>
<dbReference type="CDD" id="cd00009">
    <property type="entry name" value="AAA"/>
    <property type="match status" value="1"/>
</dbReference>
<dbReference type="InterPro" id="IPR041627">
    <property type="entry name" value="AAA_lid_6"/>
</dbReference>
<reference evidence="5 6" key="1">
    <citation type="journal article" date="2015" name="Int. J. Syst. Evol. Microbiol.">
        <title>Sporolactobacillus shoreae sp. nov. and Sporolactobacillus spathodeae sp. nov., two spore-forming lactic acid bacteria isolated from tree barks in Thailand.</title>
        <authorList>
            <person name="Thamacharoensuk T."/>
            <person name="Kitahara M."/>
            <person name="Ohkuma M."/>
            <person name="Thongchul N."/>
            <person name="Tanasupawat S."/>
        </authorList>
    </citation>
    <scope>NUCLEOTIDE SEQUENCE [LARGE SCALE GENOMIC DNA]</scope>
    <source>
        <strain evidence="5 6">BK92</strain>
    </source>
</reference>
<dbReference type="InterPro" id="IPR000641">
    <property type="entry name" value="CbxX/CfxQ"/>
</dbReference>
<dbReference type="GO" id="GO:0016887">
    <property type="term" value="F:ATP hydrolysis activity"/>
    <property type="evidence" value="ECO:0007669"/>
    <property type="project" value="InterPro"/>
</dbReference>
<dbReference type="PRINTS" id="PR00819">
    <property type="entry name" value="CBXCFQXSUPER"/>
</dbReference>
<feature type="domain" description="AAA+ ATPase" evidence="4">
    <location>
        <begin position="83"/>
        <end position="219"/>
    </location>
</feature>
<keyword evidence="2" id="KW-0547">Nucleotide-binding</keyword>
<dbReference type="InterPro" id="IPR003593">
    <property type="entry name" value="AAA+_ATPase"/>
</dbReference>
<dbReference type="Proteomes" id="UP000298347">
    <property type="component" value="Unassembled WGS sequence"/>
</dbReference>
<gene>
    <name evidence="5" type="ORF">E4665_01470</name>
</gene>
<keyword evidence="3" id="KW-0067">ATP-binding</keyword>